<keyword evidence="2" id="KW-1185">Reference proteome</keyword>
<dbReference type="Proteomes" id="UP001227268">
    <property type="component" value="Unassembled WGS sequence"/>
</dbReference>
<accession>A0ACC2VJ93</accession>
<sequence>MACTTQDTTQSASIRSELGEHDWRVIRRIIDAVPSGQTRIGALDDAYVQVMDETGAQDRHDVASIYHALLKIHEIKAPTLQARFEKYRTGVAQDRSFLPQTAPSSSVGERASRVVYPTSTVGEVDDLLSETEAEDSDAAPTIRNHRSQPATAPHSNDVKSRVPFLADADSDMAEDEPEEMYDDAHHQRAALPRYSTHVMDWKLATGGEVDDVNVTFEQDIYRPVSRTARPLPPAATAAMFDEPSFATDLLETSTPIRPTTATNRDTTAAGRPTRGPGIPLAYAGDVYGDEAIGFDDSPFQEIHDDEEESFNNTISSVPSPAPRIAPLPLRRDEAERVATIYRHRRDASDTAEETTINLEMDALDREAEELERRALMGAAGGGRGKLELRLMRKKAESFWEFGLTLRTFRKWLQEFEYERGDQIQLIREIDHLKIARTFTRWRDLKTRHDRSLRHASAIFIESSQRLFFSRWQDALRRARQEEQADALVKQREEETVRTAWSNWRVKRLGRRTDRWKEEMREKEVVLLRARQERLTSSAFNTWRFATAQHRAVSFNAAFLVATAFHQWAHLTQRMIRMGRIEERHHATRDRNDLKRAWSTWRRNLVLRDVEGDVMDIVADRLESGAWQVWRLRLAERKRTTVINDQRVLRGAMIRWKSRMSKLKSLAKRAHGIMVDRDANIQRLAFNAWLASHNSKVVVEIRQEKHLRSALDVWKGRMDHIVERHRQALAFGDKHIVNAARAALATWRNRNSQCQLLQQQTTLFADRVLQERTLRMWKDKMARNKTLWVQAAGTRKFFLIKASWDKWHAKHQQKQQELFLVERKREECRKVFASWLATTKRTKSLRQRSEQFAKTYNEKRERVVFAHWMTRLIDIKDRAHEVASNANRVLIRDAFHSWTRATVKQGEALSLMHSFRYVRQQERLHKIFHHWHFAFKEHKARRQILENKLERDRLAVLANTFGQWRYRIREGELAPLAEDLRQKFDDGLVYAALTAWKNASRRLPAIEFHGKALKRHAWEKWRAALPEARRLRSAARAGDERLMGDMLFRWKLAYRARVTRRVAARSRGGAGLFRMRPSGEIALPSPVSRTPSPVANPRSSRRRALFRLDAEAQND</sequence>
<reference evidence="1" key="1">
    <citation type="submission" date="2023-04" db="EMBL/GenBank/DDBJ databases">
        <title>Draft Genome sequencing of Naganishia species isolated from polar environments using Oxford Nanopore Technology.</title>
        <authorList>
            <person name="Leo P."/>
            <person name="Venkateswaran K."/>
        </authorList>
    </citation>
    <scope>NUCLEOTIDE SEQUENCE</scope>
    <source>
        <strain evidence="1">MNA-CCFEE 5423</strain>
    </source>
</reference>
<evidence type="ECO:0000313" key="1">
    <source>
        <dbReference type="EMBL" id="KAJ9099155.1"/>
    </source>
</evidence>
<dbReference type="EMBL" id="JASBWT010000013">
    <property type="protein sequence ID" value="KAJ9099155.1"/>
    <property type="molecule type" value="Genomic_DNA"/>
</dbReference>
<comment type="caution">
    <text evidence="1">The sequence shown here is derived from an EMBL/GenBank/DDBJ whole genome shotgun (WGS) entry which is preliminary data.</text>
</comment>
<name>A0ACC2VJ93_9TREE</name>
<evidence type="ECO:0000313" key="2">
    <source>
        <dbReference type="Proteomes" id="UP001227268"/>
    </source>
</evidence>
<organism evidence="1 2">
    <name type="scientific">Naganishia friedmannii</name>
    <dbReference type="NCBI Taxonomy" id="89922"/>
    <lineage>
        <taxon>Eukaryota</taxon>
        <taxon>Fungi</taxon>
        <taxon>Dikarya</taxon>
        <taxon>Basidiomycota</taxon>
        <taxon>Agaricomycotina</taxon>
        <taxon>Tremellomycetes</taxon>
        <taxon>Filobasidiales</taxon>
        <taxon>Filobasidiaceae</taxon>
        <taxon>Naganishia</taxon>
    </lineage>
</organism>
<gene>
    <name evidence="1" type="ORF">QFC21_004034</name>
</gene>
<proteinExistence type="predicted"/>
<protein>
    <submittedName>
        <fullName evidence="1">Uncharacterized protein</fullName>
    </submittedName>
</protein>